<protein>
    <submittedName>
        <fullName evidence="1">Uncharacterized protein</fullName>
    </submittedName>
</protein>
<accession>A0A5B7CY13</accession>
<dbReference type="AlphaFoldDB" id="A0A5B7CY13"/>
<sequence length="71" mass="7603">MSSVSLAYELVVYKIPLFRNAGPIVTSGLHSLPSSGIPSSTLLKGGRASVDKLLHGFSAKHANPYFCEDIR</sequence>
<keyword evidence="2" id="KW-1185">Reference proteome</keyword>
<gene>
    <name evidence="1" type="ORF">E2C01_006495</name>
</gene>
<dbReference type="EMBL" id="VSRR010000303">
    <property type="protein sequence ID" value="MPC13751.1"/>
    <property type="molecule type" value="Genomic_DNA"/>
</dbReference>
<comment type="caution">
    <text evidence="1">The sequence shown here is derived from an EMBL/GenBank/DDBJ whole genome shotgun (WGS) entry which is preliminary data.</text>
</comment>
<dbReference type="Proteomes" id="UP000324222">
    <property type="component" value="Unassembled WGS sequence"/>
</dbReference>
<proteinExistence type="predicted"/>
<name>A0A5B7CY13_PORTR</name>
<organism evidence="1 2">
    <name type="scientific">Portunus trituberculatus</name>
    <name type="common">Swimming crab</name>
    <name type="synonym">Neptunus trituberculatus</name>
    <dbReference type="NCBI Taxonomy" id="210409"/>
    <lineage>
        <taxon>Eukaryota</taxon>
        <taxon>Metazoa</taxon>
        <taxon>Ecdysozoa</taxon>
        <taxon>Arthropoda</taxon>
        <taxon>Crustacea</taxon>
        <taxon>Multicrustacea</taxon>
        <taxon>Malacostraca</taxon>
        <taxon>Eumalacostraca</taxon>
        <taxon>Eucarida</taxon>
        <taxon>Decapoda</taxon>
        <taxon>Pleocyemata</taxon>
        <taxon>Brachyura</taxon>
        <taxon>Eubrachyura</taxon>
        <taxon>Portunoidea</taxon>
        <taxon>Portunidae</taxon>
        <taxon>Portuninae</taxon>
        <taxon>Portunus</taxon>
    </lineage>
</organism>
<reference evidence="1 2" key="1">
    <citation type="submission" date="2019-05" db="EMBL/GenBank/DDBJ databases">
        <title>Another draft genome of Portunus trituberculatus and its Hox gene families provides insights of decapod evolution.</title>
        <authorList>
            <person name="Jeong J.-H."/>
            <person name="Song I."/>
            <person name="Kim S."/>
            <person name="Choi T."/>
            <person name="Kim D."/>
            <person name="Ryu S."/>
            <person name="Kim W."/>
        </authorList>
    </citation>
    <scope>NUCLEOTIDE SEQUENCE [LARGE SCALE GENOMIC DNA]</scope>
    <source>
        <tissue evidence="1">Muscle</tissue>
    </source>
</reference>
<evidence type="ECO:0000313" key="1">
    <source>
        <dbReference type="EMBL" id="MPC13751.1"/>
    </source>
</evidence>
<evidence type="ECO:0000313" key="2">
    <source>
        <dbReference type="Proteomes" id="UP000324222"/>
    </source>
</evidence>